<organism evidence="7 8">
    <name type="scientific">Lojkania enalia</name>
    <dbReference type="NCBI Taxonomy" id="147567"/>
    <lineage>
        <taxon>Eukaryota</taxon>
        <taxon>Fungi</taxon>
        <taxon>Dikarya</taxon>
        <taxon>Ascomycota</taxon>
        <taxon>Pezizomycotina</taxon>
        <taxon>Dothideomycetes</taxon>
        <taxon>Pleosporomycetidae</taxon>
        <taxon>Pleosporales</taxon>
        <taxon>Pleosporales incertae sedis</taxon>
        <taxon>Lojkania</taxon>
    </lineage>
</organism>
<dbReference type="InterPro" id="IPR050493">
    <property type="entry name" value="FAD-dep_Monooxygenase_BioMet"/>
</dbReference>
<keyword evidence="5 7" id="KW-0503">Monooxygenase</keyword>
<dbReference type="GO" id="GO:0071949">
    <property type="term" value="F:FAD binding"/>
    <property type="evidence" value="ECO:0007669"/>
    <property type="project" value="InterPro"/>
</dbReference>
<gene>
    <name evidence="7" type="ORF">CC78DRAFT_497133</name>
</gene>
<dbReference type="SUPFAM" id="SSF54373">
    <property type="entry name" value="FAD-linked reductases, C-terminal domain"/>
    <property type="match status" value="1"/>
</dbReference>
<keyword evidence="2" id="KW-0285">Flavoprotein</keyword>
<evidence type="ECO:0000259" key="6">
    <source>
        <dbReference type="Pfam" id="PF01494"/>
    </source>
</evidence>
<comment type="caution">
    <text evidence="7">The sequence shown here is derived from an EMBL/GenBank/DDBJ whole genome shotgun (WGS) entry which is preliminary data.</text>
</comment>
<evidence type="ECO:0000256" key="4">
    <source>
        <dbReference type="ARBA" id="ARBA00023002"/>
    </source>
</evidence>
<feature type="domain" description="FAD-binding" evidence="6">
    <location>
        <begin position="11"/>
        <end position="362"/>
    </location>
</feature>
<dbReference type="AlphaFoldDB" id="A0A9P4N7Y8"/>
<dbReference type="GO" id="GO:0004497">
    <property type="term" value="F:monooxygenase activity"/>
    <property type="evidence" value="ECO:0007669"/>
    <property type="project" value="UniProtKB-KW"/>
</dbReference>
<evidence type="ECO:0000256" key="3">
    <source>
        <dbReference type="ARBA" id="ARBA00022827"/>
    </source>
</evidence>
<dbReference type="Gene3D" id="3.50.50.60">
    <property type="entry name" value="FAD/NAD(P)-binding domain"/>
    <property type="match status" value="1"/>
</dbReference>
<comment type="similarity">
    <text evidence="1">Belongs to the paxM FAD-dependent monooxygenase family.</text>
</comment>
<name>A0A9P4N7Y8_9PLEO</name>
<keyword evidence="3" id="KW-0274">FAD</keyword>
<dbReference type="PANTHER" id="PTHR13789:SF236">
    <property type="entry name" value="MONOOXYGENASE, PUTATIVE (AFU_ORTHOLOGUE AFUA_6G12060)-RELATED"/>
    <property type="match status" value="1"/>
</dbReference>
<dbReference type="PANTHER" id="PTHR13789">
    <property type="entry name" value="MONOOXYGENASE"/>
    <property type="match status" value="1"/>
</dbReference>
<dbReference type="OrthoDB" id="16820at2759"/>
<protein>
    <submittedName>
        <fullName evidence="7">Monooxygenase</fullName>
    </submittedName>
</protein>
<keyword evidence="8" id="KW-1185">Reference proteome</keyword>
<proteinExistence type="inferred from homology"/>
<evidence type="ECO:0000313" key="8">
    <source>
        <dbReference type="Proteomes" id="UP000800093"/>
    </source>
</evidence>
<dbReference type="Pfam" id="PF01494">
    <property type="entry name" value="FAD_binding_3"/>
    <property type="match status" value="1"/>
</dbReference>
<sequence>MAKPLPLSGLEVIIIGAGFAGLTAAIECRKRGASVTLFDSAASRRQLGDIISFGSNSGRIFRSWPGVEEKLDPVCHHSDGLVFRTYDDEYLCTQTWDAEADWGKRFNGHRGEIHEVVWDHALSIGVDIRLGRKVTEYFEDEREAGVIIDGERLTADVVLAGDGVRSLARTIVLGFEDKPKSSGYAVYRSWMGTDKLKENPLTAWLADPNIDHHVGWLGPDVHFLVATLQNGTACSWVLTHKDDADVEESWSAPGYVEEAVKAVEGWAPVVHAIIRATPEEKLVDWKLVFRDPLPTWISPKRRIALIGDAAHPFLPTSIQGASQSMEDGVTAAICLELAGKANVPEAIRAYEKIRYERVHAVQQTGVTNRDNWHKADFDFVRKNPESVKLPRQDWVLNFDCAAHTYEVFDKTVAELRKESS</sequence>
<keyword evidence="4" id="KW-0560">Oxidoreductase</keyword>
<dbReference type="EMBL" id="ML986628">
    <property type="protein sequence ID" value="KAF2263291.1"/>
    <property type="molecule type" value="Genomic_DNA"/>
</dbReference>
<evidence type="ECO:0000256" key="2">
    <source>
        <dbReference type="ARBA" id="ARBA00022630"/>
    </source>
</evidence>
<evidence type="ECO:0000313" key="7">
    <source>
        <dbReference type="EMBL" id="KAF2263291.1"/>
    </source>
</evidence>
<dbReference type="SUPFAM" id="SSF51905">
    <property type="entry name" value="FAD/NAD(P)-binding domain"/>
    <property type="match status" value="1"/>
</dbReference>
<evidence type="ECO:0000256" key="1">
    <source>
        <dbReference type="ARBA" id="ARBA00007992"/>
    </source>
</evidence>
<dbReference type="InterPro" id="IPR036188">
    <property type="entry name" value="FAD/NAD-bd_sf"/>
</dbReference>
<dbReference type="Proteomes" id="UP000800093">
    <property type="component" value="Unassembled WGS sequence"/>
</dbReference>
<dbReference type="InterPro" id="IPR002938">
    <property type="entry name" value="FAD-bd"/>
</dbReference>
<dbReference type="PRINTS" id="PR00420">
    <property type="entry name" value="RNGMNOXGNASE"/>
</dbReference>
<evidence type="ECO:0000256" key="5">
    <source>
        <dbReference type="ARBA" id="ARBA00023033"/>
    </source>
</evidence>
<reference evidence="8" key="1">
    <citation type="journal article" date="2020" name="Stud. Mycol.">
        <title>101 Dothideomycetes genomes: A test case for predicting lifestyles and emergence of pathogens.</title>
        <authorList>
            <person name="Haridas S."/>
            <person name="Albert R."/>
            <person name="Binder M."/>
            <person name="Bloem J."/>
            <person name="LaButti K."/>
            <person name="Salamov A."/>
            <person name="Andreopoulos B."/>
            <person name="Baker S."/>
            <person name="Barry K."/>
            <person name="Bills G."/>
            <person name="Bluhm B."/>
            <person name="Cannon C."/>
            <person name="Castanera R."/>
            <person name="Culley D."/>
            <person name="Daum C."/>
            <person name="Ezra D."/>
            <person name="Gonzalez J."/>
            <person name="Henrissat B."/>
            <person name="Kuo A."/>
            <person name="Liang C."/>
            <person name="Lipzen A."/>
            <person name="Lutzoni F."/>
            <person name="Magnuson J."/>
            <person name="Mondo S."/>
            <person name="Nolan M."/>
            <person name="Ohm R."/>
            <person name="Pangilinan J."/>
            <person name="Park H.-J."/>
            <person name="Ramirez L."/>
            <person name="Alfaro M."/>
            <person name="Sun H."/>
            <person name="Tritt A."/>
            <person name="Yoshinaga Y."/>
            <person name="Zwiers L.-H."/>
            <person name="Turgeon B."/>
            <person name="Goodwin S."/>
            <person name="Spatafora J."/>
            <person name="Crous P."/>
            <person name="Grigoriev I."/>
        </authorList>
    </citation>
    <scope>NUCLEOTIDE SEQUENCE [LARGE SCALE GENOMIC DNA]</scope>
    <source>
        <strain evidence="8">CBS 304.66</strain>
    </source>
</reference>
<accession>A0A9P4N7Y8</accession>